<evidence type="ECO:0000313" key="4">
    <source>
        <dbReference type="Proteomes" id="UP000476176"/>
    </source>
</evidence>
<comment type="caution">
    <text evidence="3">The sequence shown here is derived from an EMBL/GenBank/DDBJ whole genome shotgun (WGS) entry which is preliminary data.</text>
</comment>
<protein>
    <recommendedName>
        <fullName evidence="5">Transmembrane protein</fullName>
    </recommendedName>
</protein>
<dbReference type="AlphaFoldDB" id="A0A6G0NFH0"/>
<sequence length="375" mass="41149">MAAIKKEETRPILAIVRDESNMSRRTEARTLLGLTMLWRLALAVDVGDNAYNRLQALRRLGSIDVDGTSSSDDDASMTPVQKQEEQDNMTIQPDTTDSSDSDFPSTSVIVVAVGLVVLTGLVFLLVVLRRGRGSLDQTDSEAPTSRVPPDNSRLCMKRTTFAVPETNRAGLGAIDSSGSVVPVLGDDASHRKMCEASRLDSGNSWAEATSYSVAPLSSRHTRPAQPMLIYTPARHRGLNDSQAASDYSSHTDDYSIGILESPVSTVYSFGSESDDMFPSTSWDEVDSYRSLDCTFLSTTSSNVFGSNRDRSGGAWKKVYGPTTCTDSPTDSDIPRLSPGVLFVRQMDSNEMRRMRLDPRARGARNYNRMRFDVEV</sequence>
<name>A0A6G0NFH0_9STRA</name>
<keyword evidence="2" id="KW-1133">Transmembrane helix</keyword>
<feature type="compositionally biased region" description="Low complexity" evidence="1">
    <location>
        <begin position="93"/>
        <end position="103"/>
    </location>
</feature>
<accession>A0A6G0NFH0</accession>
<evidence type="ECO:0008006" key="5">
    <source>
        <dbReference type="Google" id="ProtNLM"/>
    </source>
</evidence>
<dbReference type="EMBL" id="QXGC01001305">
    <property type="protein sequence ID" value="KAE9205991.1"/>
    <property type="molecule type" value="Genomic_DNA"/>
</dbReference>
<organism evidence="3 4">
    <name type="scientific">Phytophthora fragariae</name>
    <dbReference type="NCBI Taxonomy" id="53985"/>
    <lineage>
        <taxon>Eukaryota</taxon>
        <taxon>Sar</taxon>
        <taxon>Stramenopiles</taxon>
        <taxon>Oomycota</taxon>
        <taxon>Peronosporomycetes</taxon>
        <taxon>Peronosporales</taxon>
        <taxon>Peronosporaceae</taxon>
        <taxon>Phytophthora</taxon>
    </lineage>
</organism>
<proteinExistence type="predicted"/>
<feature type="region of interest" description="Disordered" evidence="1">
    <location>
        <begin position="65"/>
        <end position="103"/>
    </location>
</feature>
<reference evidence="3 4" key="1">
    <citation type="submission" date="2018-09" db="EMBL/GenBank/DDBJ databases">
        <title>Genomic investigation of the strawberry pathogen Phytophthora fragariae indicates pathogenicity is determined by transcriptional variation in three key races.</title>
        <authorList>
            <person name="Adams T.M."/>
            <person name="Armitage A.D."/>
            <person name="Sobczyk M.K."/>
            <person name="Bates H.J."/>
            <person name="Dunwell J.M."/>
            <person name="Nellist C.F."/>
            <person name="Harrison R.J."/>
        </authorList>
    </citation>
    <scope>NUCLEOTIDE SEQUENCE [LARGE SCALE GENOMIC DNA]</scope>
    <source>
        <strain evidence="3 4">BC-23</strain>
    </source>
</reference>
<gene>
    <name evidence="3" type="ORF">PF004_g17425</name>
</gene>
<evidence type="ECO:0000313" key="3">
    <source>
        <dbReference type="EMBL" id="KAE9205991.1"/>
    </source>
</evidence>
<dbReference type="Proteomes" id="UP000476176">
    <property type="component" value="Unassembled WGS sequence"/>
</dbReference>
<keyword evidence="2" id="KW-0812">Transmembrane</keyword>
<evidence type="ECO:0000256" key="1">
    <source>
        <dbReference type="SAM" id="MobiDB-lite"/>
    </source>
</evidence>
<evidence type="ECO:0000256" key="2">
    <source>
        <dbReference type="SAM" id="Phobius"/>
    </source>
</evidence>
<feature type="transmembrane region" description="Helical" evidence="2">
    <location>
        <begin position="108"/>
        <end position="128"/>
    </location>
</feature>
<keyword evidence="2" id="KW-0472">Membrane</keyword>